<feature type="domain" description="PAC" evidence="12">
    <location>
        <begin position="423"/>
        <end position="476"/>
    </location>
</feature>
<dbReference type="InterPro" id="IPR013656">
    <property type="entry name" value="PAS_4"/>
</dbReference>
<evidence type="ECO:0000256" key="9">
    <source>
        <dbReference type="SAM" id="Phobius"/>
    </source>
</evidence>
<dbReference type="PROSITE" id="PS50112">
    <property type="entry name" value="PAS"/>
    <property type="match status" value="2"/>
</dbReference>
<evidence type="ECO:0000256" key="2">
    <source>
        <dbReference type="ARBA" id="ARBA00004429"/>
    </source>
</evidence>
<dbReference type="CDD" id="cd00082">
    <property type="entry name" value="HisKA"/>
    <property type="match status" value="1"/>
</dbReference>
<feature type="domain" description="PAS" evidence="11">
    <location>
        <begin position="476"/>
        <end position="559"/>
    </location>
</feature>
<dbReference type="SMART" id="SM00086">
    <property type="entry name" value="PAC"/>
    <property type="match status" value="2"/>
</dbReference>
<dbReference type="Pfam" id="PF08448">
    <property type="entry name" value="PAS_4"/>
    <property type="match status" value="2"/>
</dbReference>
<protein>
    <recommendedName>
        <fullName evidence="3">histidine kinase</fullName>
        <ecNumber evidence="3">2.7.13.3</ecNumber>
    </recommendedName>
</protein>
<keyword evidence="4" id="KW-0597">Phosphoprotein</keyword>
<dbReference type="SUPFAM" id="SSF47384">
    <property type="entry name" value="Homodimeric domain of signal transducing histidine kinase"/>
    <property type="match status" value="1"/>
</dbReference>
<evidence type="ECO:0000256" key="6">
    <source>
        <dbReference type="ARBA" id="ARBA00022777"/>
    </source>
</evidence>
<feature type="domain" description="PAS" evidence="11">
    <location>
        <begin position="350"/>
        <end position="410"/>
    </location>
</feature>
<gene>
    <name evidence="13" type="ORF">C1O66_18940</name>
</gene>
<dbReference type="FunFam" id="3.30.565.10:FF:000006">
    <property type="entry name" value="Sensor histidine kinase WalK"/>
    <property type="match status" value="1"/>
</dbReference>
<feature type="domain" description="Histidine kinase" evidence="10">
    <location>
        <begin position="620"/>
        <end position="842"/>
    </location>
</feature>
<evidence type="ECO:0000256" key="3">
    <source>
        <dbReference type="ARBA" id="ARBA00012438"/>
    </source>
</evidence>
<keyword evidence="7" id="KW-0902">Two-component regulatory system</keyword>
<evidence type="ECO:0000256" key="4">
    <source>
        <dbReference type="ARBA" id="ARBA00022553"/>
    </source>
</evidence>
<dbReference type="PROSITE" id="PS50109">
    <property type="entry name" value="HIS_KIN"/>
    <property type="match status" value="1"/>
</dbReference>
<name>A0A2N8L131_9BURK</name>
<dbReference type="InterPro" id="IPR035965">
    <property type="entry name" value="PAS-like_dom_sf"/>
</dbReference>
<dbReference type="Gene3D" id="3.30.450.20">
    <property type="entry name" value="PAS domain"/>
    <property type="match status" value="4"/>
</dbReference>
<dbReference type="EMBL" id="POSP01000003">
    <property type="protein sequence ID" value="PND39401.1"/>
    <property type="molecule type" value="Genomic_DNA"/>
</dbReference>
<dbReference type="SMART" id="SM00388">
    <property type="entry name" value="HisKA"/>
    <property type="match status" value="1"/>
</dbReference>
<dbReference type="Pfam" id="PF02518">
    <property type="entry name" value="HATPase_c"/>
    <property type="match status" value="1"/>
</dbReference>
<dbReference type="EC" id="2.7.13.3" evidence="3"/>
<dbReference type="SMART" id="SM00387">
    <property type="entry name" value="HATPase_c"/>
    <property type="match status" value="1"/>
</dbReference>
<proteinExistence type="predicted"/>
<dbReference type="InterPro" id="IPR000700">
    <property type="entry name" value="PAS-assoc_C"/>
</dbReference>
<dbReference type="InterPro" id="IPR000014">
    <property type="entry name" value="PAS"/>
</dbReference>
<dbReference type="Gene3D" id="1.10.287.130">
    <property type="match status" value="1"/>
</dbReference>
<dbReference type="RefSeq" id="WP_102769318.1">
    <property type="nucleotide sequence ID" value="NZ_POSP01000003.1"/>
</dbReference>
<dbReference type="GO" id="GO:0000155">
    <property type="term" value="F:phosphorelay sensor kinase activity"/>
    <property type="evidence" value="ECO:0007669"/>
    <property type="project" value="InterPro"/>
</dbReference>
<dbReference type="NCBIfam" id="TIGR00229">
    <property type="entry name" value="sensory_box"/>
    <property type="match status" value="2"/>
</dbReference>
<dbReference type="PRINTS" id="PR00344">
    <property type="entry name" value="BCTRLSENSOR"/>
</dbReference>
<organism evidence="13 14">
    <name type="scientific">Kinneretia aquatilis</name>
    <dbReference type="NCBI Taxonomy" id="2070761"/>
    <lineage>
        <taxon>Bacteria</taxon>
        <taxon>Pseudomonadati</taxon>
        <taxon>Pseudomonadota</taxon>
        <taxon>Betaproteobacteria</taxon>
        <taxon>Burkholderiales</taxon>
        <taxon>Sphaerotilaceae</taxon>
        <taxon>Roseateles</taxon>
    </lineage>
</organism>
<dbReference type="SMART" id="SM00091">
    <property type="entry name" value="PAS"/>
    <property type="match status" value="2"/>
</dbReference>
<evidence type="ECO:0000259" key="10">
    <source>
        <dbReference type="PROSITE" id="PS50109"/>
    </source>
</evidence>
<dbReference type="InterPro" id="IPR036097">
    <property type="entry name" value="HisK_dim/P_sf"/>
</dbReference>
<dbReference type="InterPro" id="IPR003594">
    <property type="entry name" value="HATPase_dom"/>
</dbReference>
<dbReference type="InterPro" id="IPR005467">
    <property type="entry name" value="His_kinase_dom"/>
</dbReference>
<keyword evidence="6 13" id="KW-0418">Kinase</keyword>
<dbReference type="Proteomes" id="UP000235916">
    <property type="component" value="Unassembled WGS sequence"/>
</dbReference>
<dbReference type="CDD" id="cd00075">
    <property type="entry name" value="HATPase"/>
    <property type="match status" value="1"/>
</dbReference>
<dbReference type="InterPro" id="IPR050736">
    <property type="entry name" value="Sensor_HK_Regulatory"/>
</dbReference>
<dbReference type="SUPFAM" id="SSF55874">
    <property type="entry name" value="ATPase domain of HSP90 chaperone/DNA topoisomerase II/histidine kinase"/>
    <property type="match status" value="1"/>
</dbReference>
<comment type="subcellular location">
    <subcellularLocation>
        <location evidence="2">Cell inner membrane</location>
        <topology evidence="2">Multi-pass membrane protein</topology>
    </subcellularLocation>
</comment>
<evidence type="ECO:0000313" key="13">
    <source>
        <dbReference type="EMBL" id="PND39401.1"/>
    </source>
</evidence>
<keyword evidence="8 9" id="KW-0472">Membrane</keyword>
<keyword evidence="9" id="KW-1133">Transmembrane helix</keyword>
<dbReference type="AlphaFoldDB" id="A0A2N8L131"/>
<evidence type="ECO:0000256" key="5">
    <source>
        <dbReference type="ARBA" id="ARBA00022679"/>
    </source>
</evidence>
<dbReference type="InterPro" id="IPR004358">
    <property type="entry name" value="Sig_transdc_His_kin-like_C"/>
</dbReference>
<feature type="domain" description="PAC" evidence="12">
    <location>
        <begin position="550"/>
        <end position="602"/>
    </location>
</feature>
<evidence type="ECO:0000256" key="7">
    <source>
        <dbReference type="ARBA" id="ARBA00023012"/>
    </source>
</evidence>
<keyword evidence="5" id="KW-0808">Transferase</keyword>
<dbReference type="InterPro" id="IPR001610">
    <property type="entry name" value="PAC"/>
</dbReference>
<evidence type="ECO:0000313" key="14">
    <source>
        <dbReference type="Proteomes" id="UP000235916"/>
    </source>
</evidence>
<dbReference type="InterPro" id="IPR003661">
    <property type="entry name" value="HisK_dim/P_dom"/>
</dbReference>
<dbReference type="SUPFAM" id="SSF55785">
    <property type="entry name" value="PYP-like sensor domain (PAS domain)"/>
    <property type="match status" value="2"/>
</dbReference>
<accession>A0A2N8L131</accession>
<evidence type="ECO:0000256" key="1">
    <source>
        <dbReference type="ARBA" id="ARBA00000085"/>
    </source>
</evidence>
<sequence length="853" mass="92256">MKLDALVLQEHRPTVDRQRLAVYLAAVLLSLALLVSLAGLAWYERGEAVDAAQDRSRLMSRVLEDQITRAVESAAQGLRSLGDSPALAAALAGGEGHAAGEALSQQLSQTLQGQPVLRNVAVLSLQGQVLASSEAGEAGLQLSLPLLGALPPEGGDRLAALLPGRGLRDLRLGAPASPVFMLPLLRQHRLPGGRHVLLLALINPDALANYQSQALADAKGSALLSSFDGQLLAASESVSQDPGTRLSHHPVFAQWLPSREHGSYVGVGAQPGTQVVAFRVSRTRPLVVLVEERLDLALQGWRELMHVLLAVAGAGLVLVSGAAWVALRSLSNGARARAALDRAHQRVAAREHDLRVLLKSLQEFVFRTDAQGGITFVNARWSALSALPIREAQGLRLPDLVAPQHRQRMEALFAPEGQPGESRSTQFALQAPDGQMRRFEISVLPLRDEQTQALSGFAGSAVDVTERWVAQQSLQHQLAFSALLQEMSPLPVSMFDAEGRYVTVNQAWEEFTGRSRQVTLGQPVGNFMPKAERLVHDEQDARLLREGGRIRYETQIQHRDGSLRDMLITKVRVPDQNGGVAGILCTLEDVSEFRAAERATREARDVAQEASRAKSEFVANISHELRTPLQSILGFSELGMARGRDAPKLASMFSDIQQAGQRMLALVNDLLDVSKIESSVGTFDLERCDLRGLIQGVMRELEPLMARRHLRLSLRQPATPLAAKVDPLRFQQVVRNVMANAIKFSPEGGALDVRAQLSPQGEVHIRVADQGPGIPPAELEKIFDAFVQSSQTKDGSGGTGLGLAICRKIIEIHGGRIYAENLGEPGSEGSGAAFHILLPLRQQGDSQVMSTLD</sequence>
<comment type="caution">
    <text evidence="13">The sequence shown here is derived from an EMBL/GenBank/DDBJ whole genome shotgun (WGS) entry which is preliminary data.</text>
</comment>
<keyword evidence="14" id="KW-1185">Reference proteome</keyword>
<evidence type="ECO:0000259" key="11">
    <source>
        <dbReference type="PROSITE" id="PS50112"/>
    </source>
</evidence>
<keyword evidence="9" id="KW-0812">Transmembrane</keyword>
<dbReference type="PANTHER" id="PTHR43711:SF1">
    <property type="entry name" value="HISTIDINE KINASE 1"/>
    <property type="match status" value="1"/>
</dbReference>
<evidence type="ECO:0000259" key="12">
    <source>
        <dbReference type="PROSITE" id="PS50113"/>
    </source>
</evidence>
<dbReference type="FunFam" id="1.10.287.130:FF:000001">
    <property type="entry name" value="Two-component sensor histidine kinase"/>
    <property type="match status" value="1"/>
</dbReference>
<dbReference type="PANTHER" id="PTHR43711">
    <property type="entry name" value="TWO-COMPONENT HISTIDINE KINASE"/>
    <property type="match status" value="1"/>
</dbReference>
<reference evidence="13 14" key="1">
    <citation type="submission" date="2018-01" db="EMBL/GenBank/DDBJ databases">
        <title>Draft genome sequence of Paucibacter aquatile CR182 isolated from freshwater of the Nakdong River.</title>
        <authorList>
            <person name="Choi A."/>
            <person name="Chung E.J."/>
        </authorList>
    </citation>
    <scope>NUCLEOTIDE SEQUENCE [LARGE SCALE GENOMIC DNA]</scope>
    <source>
        <strain evidence="13 14">CR182</strain>
    </source>
</reference>
<dbReference type="CDD" id="cd12915">
    <property type="entry name" value="PDC2_DGC_like"/>
    <property type="match status" value="1"/>
</dbReference>
<dbReference type="Gene3D" id="3.30.565.10">
    <property type="entry name" value="Histidine kinase-like ATPase, C-terminal domain"/>
    <property type="match status" value="1"/>
</dbReference>
<dbReference type="InterPro" id="IPR036890">
    <property type="entry name" value="HATPase_C_sf"/>
</dbReference>
<dbReference type="PROSITE" id="PS50113">
    <property type="entry name" value="PAC"/>
    <property type="match status" value="2"/>
</dbReference>
<evidence type="ECO:0000256" key="8">
    <source>
        <dbReference type="ARBA" id="ARBA00023136"/>
    </source>
</evidence>
<dbReference type="GO" id="GO:0005886">
    <property type="term" value="C:plasma membrane"/>
    <property type="evidence" value="ECO:0007669"/>
    <property type="project" value="UniProtKB-SubCell"/>
</dbReference>
<comment type="catalytic activity">
    <reaction evidence="1">
        <text>ATP + protein L-histidine = ADP + protein N-phospho-L-histidine.</text>
        <dbReference type="EC" id="2.7.13.3"/>
    </reaction>
</comment>
<dbReference type="CDD" id="cd00130">
    <property type="entry name" value="PAS"/>
    <property type="match status" value="2"/>
</dbReference>
<dbReference type="Pfam" id="PF00512">
    <property type="entry name" value="HisKA"/>
    <property type="match status" value="1"/>
</dbReference>
<dbReference type="OrthoDB" id="8579121at2"/>
<feature type="transmembrane region" description="Helical" evidence="9">
    <location>
        <begin position="20"/>
        <end position="43"/>
    </location>
</feature>